<dbReference type="AlphaFoldDB" id="A0A2P2IYK2"/>
<organism evidence="2">
    <name type="scientific">Rhizophora mucronata</name>
    <name type="common">Asiatic mangrove</name>
    <dbReference type="NCBI Taxonomy" id="61149"/>
    <lineage>
        <taxon>Eukaryota</taxon>
        <taxon>Viridiplantae</taxon>
        <taxon>Streptophyta</taxon>
        <taxon>Embryophyta</taxon>
        <taxon>Tracheophyta</taxon>
        <taxon>Spermatophyta</taxon>
        <taxon>Magnoliopsida</taxon>
        <taxon>eudicotyledons</taxon>
        <taxon>Gunneridae</taxon>
        <taxon>Pentapetalae</taxon>
        <taxon>rosids</taxon>
        <taxon>fabids</taxon>
        <taxon>Malpighiales</taxon>
        <taxon>Rhizophoraceae</taxon>
        <taxon>Rhizophora</taxon>
    </lineage>
</organism>
<name>A0A2P2IYK2_RHIMU</name>
<evidence type="ECO:0000313" key="2">
    <source>
        <dbReference type="EMBL" id="MBW86306.1"/>
    </source>
</evidence>
<dbReference type="EMBL" id="GGEC01005823">
    <property type="protein sequence ID" value="MBW86306.1"/>
    <property type="molecule type" value="Transcribed_RNA"/>
</dbReference>
<reference evidence="2" key="1">
    <citation type="submission" date="2018-02" db="EMBL/GenBank/DDBJ databases">
        <title>Rhizophora mucronata_Transcriptome.</title>
        <authorList>
            <person name="Meera S.P."/>
            <person name="Sreeshan A."/>
            <person name="Augustine A."/>
        </authorList>
    </citation>
    <scope>NUCLEOTIDE SEQUENCE</scope>
    <source>
        <tissue evidence="2">Leaf</tissue>
    </source>
</reference>
<accession>A0A2P2IYK2</accession>
<sequence>MKACAESSVHKGKSGRTRIKFERGR</sequence>
<evidence type="ECO:0000256" key="1">
    <source>
        <dbReference type="SAM" id="MobiDB-lite"/>
    </source>
</evidence>
<feature type="region of interest" description="Disordered" evidence="1">
    <location>
        <begin position="1"/>
        <end position="25"/>
    </location>
</feature>
<proteinExistence type="predicted"/>
<protein>
    <submittedName>
        <fullName evidence="2">Uncharacterized protein</fullName>
    </submittedName>
</protein>